<reference evidence="3 4" key="1">
    <citation type="journal article" date="2018" name="Mol. Plant">
        <title>The genome of Artemisia annua provides insight into the evolution of Asteraceae family and artemisinin biosynthesis.</title>
        <authorList>
            <person name="Shen Q."/>
            <person name="Zhang L."/>
            <person name="Liao Z."/>
            <person name="Wang S."/>
            <person name="Yan T."/>
            <person name="Shi P."/>
            <person name="Liu M."/>
            <person name="Fu X."/>
            <person name="Pan Q."/>
            <person name="Wang Y."/>
            <person name="Lv Z."/>
            <person name="Lu X."/>
            <person name="Zhang F."/>
            <person name="Jiang W."/>
            <person name="Ma Y."/>
            <person name="Chen M."/>
            <person name="Hao X."/>
            <person name="Li L."/>
            <person name="Tang Y."/>
            <person name="Lv G."/>
            <person name="Zhou Y."/>
            <person name="Sun X."/>
            <person name="Brodelius P.E."/>
            <person name="Rose J.K.C."/>
            <person name="Tang K."/>
        </authorList>
    </citation>
    <scope>NUCLEOTIDE SEQUENCE [LARGE SCALE GENOMIC DNA]</scope>
    <source>
        <strain evidence="4">cv. Huhao1</strain>
        <tissue evidence="3">Leaf</tissue>
    </source>
</reference>
<dbReference type="PANTHER" id="PTHR11017">
    <property type="entry name" value="LEUCINE-RICH REPEAT-CONTAINING PROTEIN"/>
    <property type="match status" value="1"/>
</dbReference>
<comment type="caution">
    <text evidence="3">The sequence shown here is derived from an EMBL/GenBank/DDBJ whole genome shotgun (WGS) entry which is preliminary data.</text>
</comment>
<dbReference type="EMBL" id="PKPP01004242">
    <property type="protein sequence ID" value="PWA65368.1"/>
    <property type="molecule type" value="Genomic_DNA"/>
</dbReference>
<gene>
    <name evidence="3" type="ORF">CTI12_AA336850</name>
</gene>
<dbReference type="InterPro" id="IPR044974">
    <property type="entry name" value="Disease_R_plants"/>
</dbReference>
<dbReference type="InterPro" id="IPR058192">
    <property type="entry name" value="WHD_ROQ1-like"/>
</dbReference>
<name>A0A2U1MVS8_ARTAN</name>
<organism evidence="3 4">
    <name type="scientific">Artemisia annua</name>
    <name type="common">Sweet wormwood</name>
    <dbReference type="NCBI Taxonomy" id="35608"/>
    <lineage>
        <taxon>Eukaryota</taxon>
        <taxon>Viridiplantae</taxon>
        <taxon>Streptophyta</taxon>
        <taxon>Embryophyta</taxon>
        <taxon>Tracheophyta</taxon>
        <taxon>Spermatophyta</taxon>
        <taxon>Magnoliopsida</taxon>
        <taxon>eudicotyledons</taxon>
        <taxon>Gunneridae</taxon>
        <taxon>Pentapetalae</taxon>
        <taxon>asterids</taxon>
        <taxon>campanulids</taxon>
        <taxon>Asterales</taxon>
        <taxon>Asteraceae</taxon>
        <taxon>Asteroideae</taxon>
        <taxon>Anthemideae</taxon>
        <taxon>Artemisiinae</taxon>
        <taxon>Artemisia</taxon>
    </lineage>
</organism>
<dbReference type="Proteomes" id="UP000245207">
    <property type="component" value="Unassembled WGS sequence"/>
</dbReference>
<keyword evidence="4" id="KW-1185">Reference proteome</keyword>
<dbReference type="STRING" id="35608.A0A2U1MVS8"/>
<evidence type="ECO:0000256" key="1">
    <source>
        <dbReference type="ARBA" id="ARBA00022737"/>
    </source>
</evidence>
<sequence length="235" mass="27263">MTKIEWTSILDRLKEIPESEIVEKLKISYDGLKKVEKELFLDIACFFRGKSKDDDNMEILEAFACDFHPDIGIKVLIQKALITVNSYGRFDMHDLVQEMGHYIVRGEHPNNPEKHSRVWKDKEINNMCLGGTTMVKENDKTEVIYPYNIDHPLLYSKIVPNMKKLSRFLDCFQPTNLAVRKMYSGLQKELWKGWKASEKMFGRVKNVEKLGEELCKVLGEEGVELGRGFGRGRWG</sequence>
<feature type="domain" description="Disease resistance protein Roq1-like winged-helix" evidence="2">
    <location>
        <begin position="36"/>
        <end position="106"/>
    </location>
</feature>
<dbReference type="PANTHER" id="PTHR11017:SF340">
    <property type="entry name" value="NB-ARC-RELATED"/>
    <property type="match status" value="1"/>
</dbReference>
<proteinExistence type="predicted"/>
<evidence type="ECO:0000313" key="4">
    <source>
        <dbReference type="Proteomes" id="UP000245207"/>
    </source>
</evidence>
<dbReference type="GO" id="GO:0006952">
    <property type="term" value="P:defense response"/>
    <property type="evidence" value="ECO:0007669"/>
    <property type="project" value="InterPro"/>
</dbReference>
<dbReference type="OrthoDB" id="1095810at2759"/>
<dbReference type="Pfam" id="PF23282">
    <property type="entry name" value="WHD_ROQ1"/>
    <property type="match status" value="1"/>
</dbReference>
<evidence type="ECO:0000259" key="2">
    <source>
        <dbReference type="Pfam" id="PF23282"/>
    </source>
</evidence>
<dbReference type="AlphaFoldDB" id="A0A2U1MVS8"/>
<evidence type="ECO:0000313" key="3">
    <source>
        <dbReference type="EMBL" id="PWA65368.1"/>
    </source>
</evidence>
<dbReference type="InterPro" id="IPR036390">
    <property type="entry name" value="WH_DNA-bd_sf"/>
</dbReference>
<accession>A0A2U1MVS8</accession>
<protein>
    <submittedName>
        <fullName evidence="3">NB-ARC domains-containing protein</fullName>
    </submittedName>
</protein>
<dbReference type="SUPFAM" id="SSF46785">
    <property type="entry name" value="Winged helix' DNA-binding domain"/>
    <property type="match status" value="1"/>
</dbReference>
<keyword evidence="1" id="KW-0677">Repeat</keyword>